<dbReference type="Proteomes" id="UP000244925">
    <property type="component" value="Unassembled WGS sequence"/>
</dbReference>
<comment type="caution">
    <text evidence="5">The sequence shown here is derived from an EMBL/GenBank/DDBJ whole genome shotgun (WGS) entry which is preliminary data.</text>
</comment>
<dbReference type="InterPro" id="IPR029044">
    <property type="entry name" value="Nucleotide-diphossugar_trans"/>
</dbReference>
<dbReference type="Gene3D" id="3.90.550.10">
    <property type="entry name" value="Spore Coat Polysaccharide Biosynthesis Protein SpsA, Chain A"/>
    <property type="match status" value="1"/>
</dbReference>
<keyword evidence="2" id="KW-0328">Glycosyltransferase</keyword>
<keyword evidence="3 5" id="KW-0808">Transferase</keyword>
<protein>
    <submittedName>
        <fullName evidence="5">Glycosyltransferase family 2 protein</fullName>
    </submittedName>
</protein>
<proteinExistence type="inferred from homology"/>
<sequence>MNHKLNNHPTDCSSTAVVILNWNGSALLRRFLPSVISHTIATGARIVVADNGSTDDSLSLLERDFPEVEVMAFDRNYGFAEGYNRAIAAIDTTYAVLLNSDAATPEGWLQPLVEFMDSHSNAGACQPKILSAENPSVFEYAGAAGGYLDRNGYPYCRGRVFSTIEADRGQYDDTAEVMWASGAALMVRRKAYLDTGGLDKIFFAHMEEIDLCWRMRLRGWKVYAVGNSSVHHLGGGSLPASDPKKTYLNFRNNLLMLHRNLPDRVRRKRLIVRRLLDAVAWLRYAATMQWADAAAIIRAHRDYRKMKAGLTDINGSGADLLRSTPEAKKNVLAAYYLRGKHTFRSIIQS</sequence>
<gene>
    <name evidence="5" type="ORF">C5O25_05305</name>
</gene>
<evidence type="ECO:0000313" key="5">
    <source>
        <dbReference type="EMBL" id="PWB08013.1"/>
    </source>
</evidence>
<evidence type="ECO:0000256" key="1">
    <source>
        <dbReference type="ARBA" id="ARBA00006739"/>
    </source>
</evidence>
<feature type="domain" description="Glycosyltransferase 2-like" evidence="4">
    <location>
        <begin position="17"/>
        <end position="130"/>
    </location>
</feature>
<reference evidence="6" key="1">
    <citation type="submission" date="2018-02" db="EMBL/GenBank/DDBJ databases">
        <authorList>
            <person name="Clavel T."/>
            <person name="Strowig T."/>
        </authorList>
    </citation>
    <scope>NUCLEOTIDE SEQUENCE [LARGE SCALE GENOMIC DNA]</scope>
    <source>
        <strain evidence="6">DSM 100764</strain>
    </source>
</reference>
<evidence type="ECO:0000256" key="3">
    <source>
        <dbReference type="ARBA" id="ARBA00022679"/>
    </source>
</evidence>
<organism evidence="5 6">
    <name type="scientific">Paramuribaculum intestinale</name>
    <dbReference type="NCBI Taxonomy" id="2094151"/>
    <lineage>
        <taxon>Bacteria</taxon>
        <taxon>Pseudomonadati</taxon>
        <taxon>Bacteroidota</taxon>
        <taxon>Bacteroidia</taxon>
        <taxon>Bacteroidales</taxon>
        <taxon>Muribaculaceae</taxon>
        <taxon>Paramuribaculum</taxon>
    </lineage>
</organism>
<dbReference type="SUPFAM" id="SSF53448">
    <property type="entry name" value="Nucleotide-diphospho-sugar transferases"/>
    <property type="match status" value="1"/>
</dbReference>
<dbReference type="AlphaFoldDB" id="A0A2V1ITM2"/>
<dbReference type="GeneID" id="93423884"/>
<evidence type="ECO:0000256" key="2">
    <source>
        <dbReference type="ARBA" id="ARBA00022676"/>
    </source>
</evidence>
<name>A0A2V1ITM2_9BACT</name>
<dbReference type="RefSeq" id="WP_107035697.1">
    <property type="nucleotide sequence ID" value="NZ_CAONYS010000001.1"/>
</dbReference>
<dbReference type="EMBL" id="PUBV01000008">
    <property type="protein sequence ID" value="PWB08013.1"/>
    <property type="molecule type" value="Genomic_DNA"/>
</dbReference>
<comment type="similarity">
    <text evidence="1">Belongs to the glycosyltransferase 2 family.</text>
</comment>
<keyword evidence="6" id="KW-1185">Reference proteome</keyword>
<dbReference type="GO" id="GO:0016757">
    <property type="term" value="F:glycosyltransferase activity"/>
    <property type="evidence" value="ECO:0007669"/>
    <property type="project" value="UniProtKB-KW"/>
</dbReference>
<dbReference type="Pfam" id="PF00535">
    <property type="entry name" value="Glycos_transf_2"/>
    <property type="match status" value="1"/>
</dbReference>
<evidence type="ECO:0000259" key="4">
    <source>
        <dbReference type="Pfam" id="PF00535"/>
    </source>
</evidence>
<dbReference type="PANTHER" id="PTHR43179">
    <property type="entry name" value="RHAMNOSYLTRANSFERASE WBBL"/>
    <property type="match status" value="1"/>
</dbReference>
<evidence type="ECO:0000313" key="6">
    <source>
        <dbReference type="Proteomes" id="UP000244925"/>
    </source>
</evidence>
<dbReference type="CDD" id="cd04186">
    <property type="entry name" value="GT_2_like_c"/>
    <property type="match status" value="1"/>
</dbReference>
<accession>A0A2V1ITM2</accession>
<dbReference type="InterPro" id="IPR001173">
    <property type="entry name" value="Glyco_trans_2-like"/>
</dbReference>
<dbReference type="PANTHER" id="PTHR43179:SF12">
    <property type="entry name" value="GALACTOFURANOSYLTRANSFERASE GLFT2"/>
    <property type="match status" value="1"/>
</dbReference>